<keyword evidence="2" id="KW-1185">Reference proteome</keyword>
<comment type="caution">
    <text evidence="1">The sequence shown here is derived from an EMBL/GenBank/DDBJ whole genome shotgun (WGS) entry which is preliminary data.</text>
</comment>
<keyword evidence="1" id="KW-0418">Kinase</keyword>
<dbReference type="eggNOG" id="COG2761">
    <property type="taxonomic scope" value="Bacteria"/>
</dbReference>
<keyword evidence="1" id="KW-0808">Transferase</keyword>
<reference evidence="1 2" key="1">
    <citation type="submission" date="2013-12" db="EMBL/GenBank/DDBJ databases">
        <title>NBRP : Genome information of microbial organism related human and environment.</title>
        <authorList>
            <person name="Hattori M."/>
            <person name="Oshima K."/>
            <person name="Inaba H."/>
            <person name="Suda W."/>
            <person name="Sakamoto M."/>
            <person name="Iino T."/>
            <person name="Kitahara M."/>
            <person name="Oshida Y."/>
            <person name="Iida T."/>
            <person name="Kudo T."/>
            <person name="Itoh T."/>
            <person name="Ahmed I."/>
            <person name="Ohkuma M."/>
        </authorList>
    </citation>
    <scope>NUCLEOTIDE SEQUENCE [LARGE SCALE GENOMIC DNA]</scope>
    <source>
        <strain evidence="1 2">JCM 21738</strain>
    </source>
</reference>
<protein>
    <submittedName>
        <fullName evidence="1">GTP pyrophosphokinase domain</fullName>
    </submittedName>
</protein>
<dbReference type="Pfam" id="PF13743">
    <property type="entry name" value="Thioredoxin_5"/>
    <property type="match status" value="1"/>
</dbReference>
<dbReference type="Proteomes" id="UP000018949">
    <property type="component" value="Unassembled WGS sequence"/>
</dbReference>
<dbReference type="EMBL" id="BAUW01000017">
    <property type="protein sequence ID" value="GAE45147.1"/>
    <property type="molecule type" value="Genomic_DNA"/>
</dbReference>
<dbReference type="GO" id="GO:0016301">
    <property type="term" value="F:kinase activity"/>
    <property type="evidence" value="ECO:0007669"/>
    <property type="project" value="UniProtKB-KW"/>
</dbReference>
<dbReference type="SUPFAM" id="SSF52833">
    <property type="entry name" value="Thioredoxin-like"/>
    <property type="match status" value="1"/>
</dbReference>
<sequence length="95" mass="11143">MKLSRENLLSYDPSDFCHSLDKKPIEIYMFVDPLCPECWALEPIIKKLQIEYGNYFSIRHVLSGKLATLNMSRKKTLRNDRRALGKNSKQNRNVL</sequence>
<evidence type="ECO:0000313" key="1">
    <source>
        <dbReference type="EMBL" id="GAE45147.1"/>
    </source>
</evidence>
<organism evidence="1 2">
    <name type="scientific">Mesobacillus boroniphilus JCM 21738</name>
    <dbReference type="NCBI Taxonomy" id="1294265"/>
    <lineage>
        <taxon>Bacteria</taxon>
        <taxon>Bacillati</taxon>
        <taxon>Bacillota</taxon>
        <taxon>Bacilli</taxon>
        <taxon>Bacillales</taxon>
        <taxon>Bacillaceae</taxon>
        <taxon>Mesobacillus</taxon>
    </lineage>
</organism>
<dbReference type="Gene3D" id="3.40.30.10">
    <property type="entry name" value="Glutaredoxin"/>
    <property type="match status" value="1"/>
</dbReference>
<name>W4RLY4_9BACI</name>
<dbReference type="InterPro" id="IPR036249">
    <property type="entry name" value="Thioredoxin-like_sf"/>
</dbReference>
<gene>
    <name evidence="1" type="ORF">JCM21738_1921</name>
</gene>
<accession>W4RLY4</accession>
<proteinExistence type="predicted"/>
<evidence type="ECO:0000313" key="2">
    <source>
        <dbReference type="Proteomes" id="UP000018949"/>
    </source>
</evidence>
<dbReference type="AlphaFoldDB" id="W4RLY4"/>